<proteinExistence type="predicted"/>
<sequence>LAPVLDNRFDIVETGFGKKNEALLNQVSLIRGEGLRHVPQLVMIMIEGKNGQDQLFTMIHNNAHSNISSLFDEESNRDYANDDLTLVRGVLGSYPEAYLSLTENEIPNLVKTLQNLNTEEDYIALLDKFAVRRSSPEFWSFSDRVHRWYQKDQPIEFGLLDYNRFENR</sequence>
<feature type="non-terminal residue" evidence="1">
    <location>
        <position position="1"/>
    </location>
</feature>
<accession>A0A7K0GQ28</accession>
<dbReference type="AlphaFoldDB" id="A0A7K0GQ28"/>
<dbReference type="Pfam" id="PF06934">
    <property type="entry name" value="CTI"/>
    <property type="match status" value="1"/>
</dbReference>
<dbReference type="EMBL" id="WKLT01000168">
    <property type="protein sequence ID" value="MRY60807.1"/>
    <property type="molecule type" value="Genomic_DNA"/>
</dbReference>
<keyword evidence="1" id="KW-0413">Isomerase</keyword>
<evidence type="ECO:0000313" key="1">
    <source>
        <dbReference type="EMBL" id="MRY60807.1"/>
    </source>
</evidence>
<dbReference type="GO" id="GO:0016853">
    <property type="term" value="F:isomerase activity"/>
    <property type="evidence" value="ECO:0007669"/>
    <property type="project" value="UniProtKB-KW"/>
</dbReference>
<comment type="caution">
    <text evidence="1">The sequence shown here is derived from an EMBL/GenBank/DDBJ whole genome shotgun (WGS) entry which is preliminary data.</text>
</comment>
<dbReference type="Proteomes" id="UP000463337">
    <property type="component" value="Unassembled WGS sequence"/>
</dbReference>
<gene>
    <name evidence="1" type="ORF">GKD59_23625</name>
</gene>
<evidence type="ECO:0000313" key="2">
    <source>
        <dbReference type="Proteomes" id="UP000463337"/>
    </source>
</evidence>
<name>A0A7K0GQ28_PARDI</name>
<organism evidence="1 2">
    <name type="scientific">Parabacteroides distasonis</name>
    <dbReference type="NCBI Taxonomy" id="823"/>
    <lineage>
        <taxon>Bacteria</taxon>
        <taxon>Pseudomonadati</taxon>
        <taxon>Bacteroidota</taxon>
        <taxon>Bacteroidia</taxon>
        <taxon>Bacteroidales</taxon>
        <taxon>Tannerellaceae</taxon>
        <taxon>Parabacteroides</taxon>
    </lineage>
</organism>
<protein>
    <submittedName>
        <fullName evidence="1">9-hexadecenoic acid cis-trans isomerase</fullName>
    </submittedName>
</protein>
<reference evidence="1 2" key="1">
    <citation type="journal article" date="2019" name="Nat. Med.">
        <title>A library of human gut bacterial isolates paired with longitudinal multiomics data enables mechanistic microbiome research.</title>
        <authorList>
            <person name="Poyet M."/>
            <person name="Groussin M."/>
            <person name="Gibbons S.M."/>
            <person name="Avila-Pacheco J."/>
            <person name="Jiang X."/>
            <person name="Kearney S.M."/>
            <person name="Perrotta A.R."/>
            <person name="Berdy B."/>
            <person name="Zhao S."/>
            <person name="Lieberman T.D."/>
            <person name="Swanson P.K."/>
            <person name="Smith M."/>
            <person name="Roesemann S."/>
            <person name="Alexander J.E."/>
            <person name="Rich S.A."/>
            <person name="Livny J."/>
            <person name="Vlamakis H."/>
            <person name="Clish C."/>
            <person name="Bullock K."/>
            <person name="Deik A."/>
            <person name="Scott J."/>
            <person name="Pierce K.A."/>
            <person name="Xavier R.J."/>
            <person name="Alm E.J."/>
        </authorList>
    </citation>
    <scope>NUCLEOTIDE SEQUENCE [LARGE SCALE GENOMIC DNA]</scope>
    <source>
        <strain evidence="1 2">BIOML-A41</strain>
    </source>
</reference>
<dbReference type="InterPro" id="IPR010706">
    <property type="entry name" value="Fatty_acid_cis-trans_isomerase"/>
</dbReference>